<gene>
    <name evidence="1" type="ORF">HPB49_004725</name>
</gene>
<comment type="caution">
    <text evidence="1">The sequence shown here is derived from an EMBL/GenBank/DDBJ whole genome shotgun (WGS) entry which is preliminary data.</text>
</comment>
<protein>
    <submittedName>
        <fullName evidence="1">Uncharacterized protein</fullName>
    </submittedName>
</protein>
<sequence>MASSAICHPTARRYLLDRETETDASFDARLLAAGIRKRNQVFLVLSLLLEMLRVSALRSYAAFATRNSGHYRKRALCSNGGGGCVVPSEPLPKAVQASEAISLDQSTVELLERLSLVDFSNAEAVTRLEEAVKFASVIMNVDTTGVAPMVTPLENMPLRLRPDVPIECCAEGILKNAKVTEEGYFVAPPGNIPLDVKSDYGLTEGPSLQDTPLEPVLAVKGDEALIDCVVKDQANYTVLWRRVSDRDKGAVLTAGNVRVIGDPRISILHNPEHNNWVLRISNVQPLDSGRYSCELNTSPNQRITRLLTVFEDGRRSTPFLLTHNYTDCCNERGIPPECFGYCTLQGIVTGRHHSPRTCLEYIGILTQCLTDGRNHMPCCVAQNIPQICRSVCVGDYTLTTVTEHYTCMDYTMTTLACIANGVELLPGPPRQLEVEPVSPTELLIRWMPPHQEIEVTHFLINITELQSFDPDEVTPKNEANKDSTVGSTQAFSIKVDGNQTMFNLRNLKPVTMYEVTVTSENMHGTSLPTYAVRTLTLGAEPSFDLPTPENITTNETLPSIPDVRGCCIKRGVKQERCLRTMCDPSRADETTLTDVMICAPWANVTFACMADGVDHTGCCRRRGLPEACLGFCKGSVMRVDYRHFRCLEYMPFYGSCLLEHYGVLPGPPKELTVTAISRNWAVLTWKPPSKLPETVTKYGLFWRRLGDEYEPYFAVPNVKPPYLMDRLEPSSECCPVTLFLPLSFGEFEWQVQSTSRTNFTACCVNAKVKDICMPLCSYKMKLADLQYLSPLCLDEMHTLLRCGAGGRDHRPCCQRYGVRDECLPICAGEVSLSKYDVTALVCSRDIGAVLKCMEEGKDIIPGPPEDFHVTFVTPTSVHLVWNAPSGNVTTTQYQIRYEAINGTVPPHPAEYTQEVNVTTTMAIVDKLTPKTSYSFYVTSSRMAVQYLILDLQTVYKLSIIKVTISRYIKCMVSPPYGVEVLHAAVDAIALKWLPPLHLPLQSNLSYIVRFAPVNVSNDDNRWTSVATPYTSLIIGNLTFNTQYAISIMAMSGGKASLPSETVLAWTDAAIPAFVNLPLVIPSGPIMEGVNMTVMCIGVGVPTPTVSVYVNGILQIQLPQHHVAITVPRVSRNVTKVSCFATNGYGHGAHSSVDIHVISSPLVMVPLKKAYAEMGANARLLCEVSGHPEPRFLWYRDSQLRNPLDCALHKSFVSLLASSKLCCASASFVARLIAFSCGIFMLWQHSTSMAARGLVKLPFVDTYCTLQTSCSILVLQAVTIFKCFYVQHLKNFDLTEVSGIAELVVAASMLPPQGKTGLVYCCASLGVSAPCMTACAFDIDINFAVNRPQCIRELDKLMHCAADGSDHRQCCRSKGVPSSCLRWCVGRPVFQTTQCALAAAKEIVSCFEEGKAMLPGPPQNVRATQVAPGAVDIYWDPPLKNPDVVQWYRVLWRSVGSQSINRNETLKPPFQFRDMEKGLIYEFLVKAGNHYGMSASTLPVVIHPPGSAALSGQGLSLGGKIAIILVMTALVLVIAAVLGIFYWKRWKAKTRPPGVSFENPTYLKDGVVLQNTSGEGAAKPGETTVENGGHRNGRPRAVENCYEDIRAVRLSS</sequence>
<reference evidence="1" key="1">
    <citation type="submission" date="2020-05" db="EMBL/GenBank/DDBJ databases">
        <title>Large-scale comparative analyses of tick genomes elucidate their genetic diversity and vector capacities.</title>
        <authorList>
            <person name="Jia N."/>
            <person name="Wang J."/>
            <person name="Shi W."/>
            <person name="Du L."/>
            <person name="Sun Y."/>
            <person name="Zhan W."/>
            <person name="Jiang J."/>
            <person name="Wang Q."/>
            <person name="Zhang B."/>
            <person name="Ji P."/>
            <person name="Sakyi L.B."/>
            <person name="Cui X."/>
            <person name="Yuan T."/>
            <person name="Jiang B."/>
            <person name="Yang W."/>
            <person name="Lam T.T.-Y."/>
            <person name="Chang Q."/>
            <person name="Ding S."/>
            <person name="Wang X."/>
            <person name="Zhu J."/>
            <person name="Ruan X."/>
            <person name="Zhao L."/>
            <person name="Wei J."/>
            <person name="Que T."/>
            <person name="Du C."/>
            <person name="Cheng J."/>
            <person name="Dai P."/>
            <person name="Han X."/>
            <person name="Huang E."/>
            <person name="Gao Y."/>
            <person name="Liu J."/>
            <person name="Shao H."/>
            <person name="Ye R."/>
            <person name="Li L."/>
            <person name="Wei W."/>
            <person name="Wang X."/>
            <person name="Wang C."/>
            <person name="Yang T."/>
            <person name="Huo Q."/>
            <person name="Li W."/>
            <person name="Guo W."/>
            <person name="Chen H."/>
            <person name="Zhou L."/>
            <person name="Ni X."/>
            <person name="Tian J."/>
            <person name="Zhou Y."/>
            <person name="Sheng Y."/>
            <person name="Liu T."/>
            <person name="Pan Y."/>
            <person name="Xia L."/>
            <person name="Li J."/>
            <person name="Zhao F."/>
            <person name="Cao W."/>
        </authorList>
    </citation>
    <scope>NUCLEOTIDE SEQUENCE</scope>
    <source>
        <strain evidence="1">Dsil-2018</strain>
    </source>
</reference>
<dbReference type="Proteomes" id="UP000821865">
    <property type="component" value="Chromosome 1"/>
</dbReference>
<name>A0ACB8DUW0_DERSI</name>
<dbReference type="EMBL" id="CM023470">
    <property type="protein sequence ID" value="KAH7978173.1"/>
    <property type="molecule type" value="Genomic_DNA"/>
</dbReference>
<organism evidence="1 2">
    <name type="scientific">Dermacentor silvarum</name>
    <name type="common">Tick</name>
    <dbReference type="NCBI Taxonomy" id="543639"/>
    <lineage>
        <taxon>Eukaryota</taxon>
        <taxon>Metazoa</taxon>
        <taxon>Ecdysozoa</taxon>
        <taxon>Arthropoda</taxon>
        <taxon>Chelicerata</taxon>
        <taxon>Arachnida</taxon>
        <taxon>Acari</taxon>
        <taxon>Parasitiformes</taxon>
        <taxon>Ixodida</taxon>
        <taxon>Ixodoidea</taxon>
        <taxon>Ixodidae</taxon>
        <taxon>Rhipicephalinae</taxon>
        <taxon>Dermacentor</taxon>
    </lineage>
</organism>
<evidence type="ECO:0000313" key="1">
    <source>
        <dbReference type="EMBL" id="KAH7978173.1"/>
    </source>
</evidence>
<accession>A0ACB8DUW0</accession>
<evidence type="ECO:0000313" key="2">
    <source>
        <dbReference type="Proteomes" id="UP000821865"/>
    </source>
</evidence>
<keyword evidence="2" id="KW-1185">Reference proteome</keyword>
<proteinExistence type="predicted"/>